<keyword evidence="1 4" id="KW-0732">Signal</keyword>
<dbReference type="SMART" id="SM00856">
    <property type="entry name" value="PMEI"/>
    <property type="match status" value="1"/>
</dbReference>
<accession>A0A1S2Z5I6</accession>
<dbReference type="InterPro" id="IPR052421">
    <property type="entry name" value="PCW_Enzyme_Inhibitor"/>
</dbReference>
<feature type="chain" id="PRO_5010240786" evidence="4">
    <location>
        <begin position="21"/>
        <end position="178"/>
    </location>
</feature>
<dbReference type="InterPro" id="IPR035513">
    <property type="entry name" value="Invertase/methylesterase_inhib"/>
</dbReference>
<dbReference type="NCBIfam" id="TIGR01614">
    <property type="entry name" value="PME_inhib"/>
    <property type="match status" value="1"/>
</dbReference>
<sequence>MSRFSLIALVFLLCVALSSATKVVDIGTICKKAKDHSFCLKLLKSKPGGASGDLVSLTQYTIGVLRTEITNTINLIKKLSTQSSDRKAKTHYKNCLLNFGESDGALGEVFKAQQLLKSGDYNGVNLHASAIITDVEDCISGDSSGSKPFHDTSVLPKYAGVVTQVSQIILILTNFLRN</sequence>
<dbReference type="CDD" id="cd15797">
    <property type="entry name" value="PMEI"/>
    <property type="match status" value="1"/>
</dbReference>
<dbReference type="PANTHER" id="PTHR36710:SF20">
    <property type="entry name" value="PECTINESTERASE INHIBITOR DOMAIN PROTEIN"/>
    <property type="match status" value="1"/>
</dbReference>
<evidence type="ECO:0000313" key="6">
    <source>
        <dbReference type="Proteomes" id="UP000087171"/>
    </source>
</evidence>
<dbReference type="PaxDb" id="3827-XP_004515457.1"/>
<dbReference type="FunFam" id="1.20.140.40:FF:000008">
    <property type="entry name" value="Invertase/pectin methylesterase inhibitor family protein"/>
    <property type="match status" value="1"/>
</dbReference>
<evidence type="ECO:0000256" key="1">
    <source>
        <dbReference type="ARBA" id="ARBA00022729"/>
    </source>
</evidence>
<protein>
    <submittedName>
        <fullName evidence="7">Pectinesterase inhibitor-like</fullName>
    </submittedName>
</protein>
<dbReference type="AlphaFoldDB" id="A0A1S2Z5I6"/>
<dbReference type="KEGG" id="cam:101508850"/>
<feature type="domain" description="Pectinesterase inhibitor" evidence="5">
    <location>
        <begin position="19"/>
        <end position="172"/>
    </location>
</feature>
<dbReference type="Pfam" id="PF04043">
    <property type="entry name" value="PMEI"/>
    <property type="match status" value="1"/>
</dbReference>
<dbReference type="GeneID" id="101508850"/>
<reference evidence="7" key="1">
    <citation type="submission" date="2025-08" db="UniProtKB">
        <authorList>
            <consortium name="RefSeq"/>
        </authorList>
    </citation>
    <scope>IDENTIFICATION</scope>
    <source>
        <tissue evidence="7">Etiolated seedlings</tissue>
    </source>
</reference>
<name>A0A1S2Z5I6_CICAR</name>
<dbReference type="GO" id="GO:0046910">
    <property type="term" value="F:pectinesterase inhibitor activity"/>
    <property type="evidence" value="ECO:0007669"/>
    <property type="project" value="InterPro"/>
</dbReference>
<keyword evidence="2" id="KW-1015">Disulfide bond</keyword>
<proteinExistence type="inferred from homology"/>
<dbReference type="Proteomes" id="UP000087171">
    <property type="component" value="Unplaced"/>
</dbReference>
<dbReference type="RefSeq" id="XP_004515457.1">
    <property type="nucleotide sequence ID" value="XM_004515400.1"/>
</dbReference>
<dbReference type="SUPFAM" id="SSF101148">
    <property type="entry name" value="Plant invertase/pectin methylesterase inhibitor"/>
    <property type="match status" value="1"/>
</dbReference>
<evidence type="ECO:0000256" key="2">
    <source>
        <dbReference type="ARBA" id="ARBA00023157"/>
    </source>
</evidence>
<comment type="similarity">
    <text evidence="3">Belongs to the PMEI family.</text>
</comment>
<dbReference type="OrthoDB" id="1413774at2759"/>
<evidence type="ECO:0000256" key="3">
    <source>
        <dbReference type="ARBA" id="ARBA00038471"/>
    </source>
</evidence>
<gene>
    <name evidence="7" type="primary">LOC101508850</name>
</gene>
<keyword evidence="6" id="KW-1185">Reference proteome</keyword>
<evidence type="ECO:0000259" key="5">
    <source>
        <dbReference type="SMART" id="SM00856"/>
    </source>
</evidence>
<dbReference type="Gene3D" id="1.20.140.40">
    <property type="entry name" value="Invertase/pectin methylesterase inhibitor family protein"/>
    <property type="match status" value="1"/>
</dbReference>
<organism evidence="6 7">
    <name type="scientific">Cicer arietinum</name>
    <name type="common">Chickpea</name>
    <name type="synonym">Garbanzo</name>
    <dbReference type="NCBI Taxonomy" id="3827"/>
    <lineage>
        <taxon>Eukaryota</taxon>
        <taxon>Viridiplantae</taxon>
        <taxon>Streptophyta</taxon>
        <taxon>Embryophyta</taxon>
        <taxon>Tracheophyta</taxon>
        <taxon>Spermatophyta</taxon>
        <taxon>Magnoliopsida</taxon>
        <taxon>eudicotyledons</taxon>
        <taxon>Gunneridae</taxon>
        <taxon>Pentapetalae</taxon>
        <taxon>rosids</taxon>
        <taxon>fabids</taxon>
        <taxon>Fabales</taxon>
        <taxon>Fabaceae</taxon>
        <taxon>Papilionoideae</taxon>
        <taxon>50 kb inversion clade</taxon>
        <taxon>NPAAA clade</taxon>
        <taxon>Hologalegina</taxon>
        <taxon>IRL clade</taxon>
        <taxon>Cicereae</taxon>
        <taxon>Cicer</taxon>
    </lineage>
</organism>
<dbReference type="InterPro" id="IPR006501">
    <property type="entry name" value="Pectinesterase_inhib_dom"/>
</dbReference>
<dbReference type="PANTHER" id="PTHR36710">
    <property type="entry name" value="PECTINESTERASE INHIBITOR-LIKE"/>
    <property type="match status" value="1"/>
</dbReference>
<evidence type="ECO:0000313" key="7">
    <source>
        <dbReference type="RefSeq" id="XP_004515457.1"/>
    </source>
</evidence>
<feature type="signal peptide" evidence="4">
    <location>
        <begin position="1"/>
        <end position="20"/>
    </location>
</feature>
<dbReference type="InterPro" id="IPR034086">
    <property type="entry name" value="PMEI_plant"/>
</dbReference>
<evidence type="ECO:0000256" key="4">
    <source>
        <dbReference type="SAM" id="SignalP"/>
    </source>
</evidence>